<protein>
    <submittedName>
        <fullName evidence="1">Uncharacterized protein</fullName>
    </submittedName>
</protein>
<evidence type="ECO:0000313" key="1">
    <source>
        <dbReference type="EMBL" id="RAK45890.1"/>
    </source>
</evidence>
<dbReference type="Proteomes" id="UP000249808">
    <property type="component" value="Unassembled WGS sequence"/>
</dbReference>
<proteinExistence type="predicted"/>
<sequence>MIYPNATFYFDYYNNVTKLQLVIHHGKSIKNNISKWKNYNFVKNKPLFRGAASYPIEYYEWIGF</sequence>
<name>A0A327ZU37_9STAP</name>
<organism evidence="1 2">
    <name type="scientific">Macrococcus epidermidis</name>
    <dbReference type="NCBI Taxonomy" id="1902580"/>
    <lineage>
        <taxon>Bacteria</taxon>
        <taxon>Bacillati</taxon>
        <taxon>Bacillota</taxon>
        <taxon>Bacilli</taxon>
        <taxon>Bacillales</taxon>
        <taxon>Staphylococcaceae</taxon>
        <taxon>Macrococcus</taxon>
    </lineage>
</organism>
<reference evidence="1 2" key="1">
    <citation type="journal article" date="2018" name="Front. Microbiol.">
        <title>Description and Comparative Genomics of Macrococcus caseolyticus subsp. hominis subsp. nov., Macrococcus goetzii sp. nov., Macrococcus epidermidis sp. nov., and Macrococcus bohemicus sp. nov., Novel Macrococci From Human Clinical Material With Virulence Potential and Suspected Uptake of Foreign DNA by Natural Transformation.</title>
        <authorList>
            <person name="Maslanova I."/>
            <person name="Wertheimer Z."/>
            <person name="Sedlacek I."/>
            <person name="Svec P."/>
            <person name="Indrakova A."/>
            <person name="Kovarovic V."/>
            <person name="Schumann P."/>
            <person name="Sproer C."/>
            <person name="Kralova S."/>
            <person name="Sedo O."/>
            <person name="Kristofova L."/>
            <person name="Vrbovska V."/>
            <person name="Fuzik T."/>
            <person name="Petras P."/>
            <person name="Zdrahal Z."/>
            <person name="Ruzickova V."/>
            <person name="Doskar J."/>
            <person name="Pantucek R."/>
        </authorList>
    </citation>
    <scope>NUCLEOTIDE SEQUENCE [LARGE SCALE GENOMIC DNA]</scope>
    <source>
        <strain evidence="1 2">01/688</strain>
    </source>
</reference>
<evidence type="ECO:0000313" key="2">
    <source>
        <dbReference type="Proteomes" id="UP000249808"/>
    </source>
</evidence>
<gene>
    <name evidence="1" type="ORF">BHU61_00155</name>
</gene>
<accession>A0A327ZU37</accession>
<comment type="caution">
    <text evidence="1">The sequence shown here is derived from an EMBL/GenBank/DDBJ whole genome shotgun (WGS) entry which is preliminary data.</text>
</comment>
<dbReference type="AlphaFoldDB" id="A0A327ZU37"/>
<keyword evidence="2" id="KW-1185">Reference proteome</keyword>
<dbReference type="EMBL" id="PZJH01000001">
    <property type="protein sequence ID" value="RAK45890.1"/>
    <property type="molecule type" value="Genomic_DNA"/>
</dbReference>